<sequence length="450" mass="50086">MALRLVCVVVVVAAALLHQTSAGFWTWIRGADPEEDYGHHVGEVQIEVLSPRGIRLWTAYNPNTALFGVELYVRYYGGKTEALECALCQNVTEPIDGKFLLEDDSLVARFADILQYFIITSNGTTTKRHAVRRVVVQERIIKPNDRCVCRGRVNYLAPLADVPVSEVELLERMILRAVTYRSGGSCAAISNWLVLRVEPRQELSDPLEYVRNYLDRAVLKVKWCSVNGGGASSNRSVWTDDVRPSALIVRAEDHVHGIAFQEPVIGSAVVVVVLAGVVGTKRGGVGTVVRRNHGGTLGIVARHTAVRKANLVGRIEKVARLQDDFRVAHDKLAVHQVGRVERHIGRRTERVVDGHLHGKVLGGTVRTRYRHFHALGIVHDEVHHERRRVVMMPVMVTVVMVLSTTAVPAMAAGFSTDRQHNEQRTKPKGSTPERFQPFTWMALQVIGVMK</sequence>
<proteinExistence type="predicted"/>
<feature type="chain" id="PRO_5008132508" description="CBM39 domain-containing protein" evidence="3">
    <location>
        <begin position="23"/>
        <end position="450"/>
    </location>
</feature>
<dbReference type="PROSITE" id="PS51969">
    <property type="entry name" value="CBM39"/>
    <property type="match status" value="1"/>
</dbReference>
<dbReference type="Pfam" id="PF15886">
    <property type="entry name" value="CBM39"/>
    <property type="match status" value="1"/>
</dbReference>
<feature type="domain" description="CBM39" evidence="4">
    <location>
        <begin position="39"/>
        <end position="141"/>
    </location>
</feature>
<keyword evidence="3" id="KW-0732">Signal</keyword>
<dbReference type="EMBL" id="AXCN02000839">
    <property type="status" value="NOT_ANNOTATED_CDS"/>
    <property type="molecule type" value="Genomic_DNA"/>
</dbReference>
<feature type="transmembrane region" description="Helical" evidence="2">
    <location>
        <begin position="390"/>
        <end position="414"/>
    </location>
</feature>
<evidence type="ECO:0000256" key="2">
    <source>
        <dbReference type="SAM" id="Phobius"/>
    </source>
</evidence>
<reference evidence="6" key="1">
    <citation type="submission" date="2014-01" db="EMBL/GenBank/DDBJ databases">
        <title>The Genome Sequence of Anopheles farauti FAR1 (V2).</title>
        <authorList>
            <consortium name="The Broad Institute Genomics Platform"/>
            <person name="Neafsey D.E."/>
            <person name="Besansky N."/>
            <person name="Howell P."/>
            <person name="Walton C."/>
            <person name="Young S.K."/>
            <person name="Zeng Q."/>
            <person name="Gargeya S."/>
            <person name="Fitzgerald M."/>
            <person name="Haas B."/>
            <person name="Abouelleil A."/>
            <person name="Allen A.W."/>
            <person name="Alvarado L."/>
            <person name="Arachchi H.M."/>
            <person name="Berlin A.M."/>
            <person name="Chapman S.B."/>
            <person name="Gainer-Dewar J."/>
            <person name="Goldberg J."/>
            <person name="Griggs A."/>
            <person name="Gujja S."/>
            <person name="Hansen M."/>
            <person name="Howarth C."/>
            <person name="Imamovic A."/>
            <person name="Ireland A."/>
            <person name="Larimer J."/>
            <person name="McCowan C."/>
            <person name="Murphy C."/>
            <person name="Pearson M."/>
            <person name="Poon T.W."/>
            <person name="Priest M."/>
            <person name="Roberts A."/>
            <person name="Saif S."/>
            <person name="Shea T."/>
            <person name="Sisk P."/>
            <person name="Sykes S."/>
            <person name="Wortman J."/>
            <person name="Nusbaum C."/>
            <person name="Birren B."/>
        </authorList>
    </citation>
    <scope>NUCLEOTIDE SEQUENCE [LARGE SCALE GENOMIC DNA]</scope>
    <source>
        <strain evidence="6">FAR1</strain>
    </source>
</reference>
<reference evidence="5" key="2">
    <citation type="submission" date="2020-05" db="UniProtKB">
        <authorList>
            <consortium name="EnsemblMetazoa"/>
        </authorList>
    </citation>
    <scope>IDENTIFICATION</scope>
    <source>
        <strain evidence="5">FAR1</strain>
    </source>
</reference>
<dbReference type="EnsemblMetazoa" id="AFAF005746-RA">
    <property type="protein sequence ID" value="AFAF005746-PA"/>
    <property type="gene ID" value="AFAF005746"/>
</dbReference>
<dbReference type="InterPro" id="IPR043030">
    <property type="entry name" value="BGBP_N_sf"/>
</dbReference>
<feature type="region of interest" description="Disordered" evidence="1">
    <location>
        <begin position="413"/>
        <end position="434"/>
    </location>
</feature>
<accession>A0A182Q9J7</accession>
<dbReference type="VEuPathDB" id="VectorBase:AFAF005746"/>
<evidence type="ECO:0000313" key="5">
    <source>
        <dbReference type="EnsemblMetazoa" id="AFAF005746-PA"/>
    </source>
</evidence>
<dbReference type="GO" id="GO:0030246">
    <property type="term" value="F:carbohydrate binding"/>
    <property type="evidence" value="ECO:0007669"/>
    <property type="project" value="InterPro"/>
</dbReference>
<name>A0A182Q9J7_9DIPT</name>
<dbReference type="AlphaFoldDB" id="A0A182Q9J7"/>
<evidence type="ECO:0000256" key="3">
    <source>
        <dbReference type="SAM" id="SignalP"/>
    </source>
</evidence>
<keyword evidence="2" id="KW-0472">Membrane</keyword>
<feature type="signal peptide" evidence="3">
    <location>
        <begin position="1"/>
        <end position="22"/>
    </location>
</feature>
<evidence type="ECO:0000256" key="1">
    <source>
        <dbReference type="SAM" id="MobiDB-lite"/>
    </source>
</evidence>
<dbReference type="InterPro" id="IPR031756">
    <property type="entry name" value="BGBP_N"/>
</dbReference>
<keyword evidence="2" id="KW-0812">Transmembrane</keyword>
<evidence type="ECO:0000259" key="4">
    <source>
        <dbReference type="PROSITE" id="PS51969"/>
    </source>
</evidence>
<keyword evidence="6" id="KW-1185">Reference proteome</keyword>
<keyword evidence="2" id="KW-1133">Transmembrane helix</keyword>
<dbReference type="Proteomes" id="UP000075886">
    <property type="component" value="Unassembled WGS sequence"/>
</dbReference>
<protein>
    <recommendedName>
        <fullName evidence="4">CBM39 domain-containing protein</fullName>
    </recommendedName>
</protein>
<dbReference type="Gene3D" id="2.60.40.2140">
    <property type="entry name" value="Beta-1,3-glucan-recognition protein, N-terminal domain"/>
    <property type="match status" value="1"/>
</dbReference>
<evidence type="ECO:0000313" key="6">
    <source>
        <dbReference type="Proteomes" id="UP000075886"/>
    </source>
</evidence>
<organism evidence="5 6">
    <name type="scientific">Anopheles farauti</name>
    <dbReference type="NCBI Taxonomy" id="69004"/>
    <lineage>
        <taxon>Eukaryota</taxon>
        <taxon>Metazoa</taxon>
        <taxon>Ecdysozoa</taxon>
        <taxon>Arthropoda</taxon>
        <taxon>Hexapoda</taxon>
        <taxon>Insecta</taxon>
        <taxon>Pterygota</taxon>
        <taxon>Neoptera</taxon>
        <taxon>Endopterygota</taxon>
        <taxon>Diptera</taxon>
        <taxon>Nematocera</taxon>
        <taxon>Culicoidea</taxon>
        <taxon>Culicidae</taxon>
        <taxon>Anophelinae</taxon>
        <taxon>Anopheles</taxon>
    </lineage>
</organism>